<dbReference type="Pfam" id="PF00437">
    <property type="entry name" value="T2SSE"/>
    <property type="match status" value="1"/>
</dbReference>
<evidence type="ECO:0000259" key="4">
    <source>
        <dbReference type="PROSITE" id="PS00662"/>
    </source>
</evidence>
<accession>A0ABZ0S6B9</accession>
<keyword evidence="2" id="KW-0547">Nucleotide-binding</keyword>
<dbReference type="RefSeq" id="WP_328986343.1">
    <property type="nucleotide sequence ID" value="NZ_CP121472.1"/>
</dbReference>
<dbReference type="EMBL" id="CP121472">
    <property type="protein sequence ID" value="WPL15793.1"/>
    <property type="molecule type" value="Genomic_DNA"/>
</dbReference>
<organism evidence="5 6">
    <name type="scientific">Thiorhodovibrio winogradskyi</name>
    <dbReference type="NCBI Taxonomy" id="77007"/>
    <lineage>
        <taxon>Bacteria</taxon>
        <taxon>Pseudomonadati</taxon>
        <taxon>Pseudomonadota</taxon>
        <taxon>Gammaproteobacteria</taxon>
        <taxon>Chromatiales</taxon>
        <taxon>Chromatiaceae</taxon>
        <taxon>Thiorhodovibrio</taxon>
    </lineage>
</organism>
<keyword evidence="3" id="KW-0067">ATP-binding</keyword>
<reference evidence="5 6" key="1">
    <citation type="journal article" date="2023" name="Microorganisms">
        <title>Thiorhodovibrio frisius and Trv. litoralis spp. nov., Two Novel Members from a Clade of Fastidious Purple Sulfur Bacteria That Exhibit Unique Red-Shifted Light-Harvesting Capabilities.</title>
        <authorList>
            <person name="Methner A."/>
            <person name="Kuzyk S.B."/>
            <person name="Petersen J."/>
            <person name="Bauer S."/>
            <person name="Brinkmann H."/>
            <person name="Sichau K."/>
            <person name="Wanner G."/>
            <person name="Wolf J."/>
            <person name="Neumann-Schaal M."/>
            <person name="Henke P."/>
            <person name="Tank M."/>
            <person name="Sproer C."/>
            <person name="Bunk B."/>
            <person name="Overmann J."/>
        </authorList>
    </citation>
    <scope>NUCLEOTIDE SEQUENCE [LARGE SCALE GENOMIC DNA]</scope>
    <source>
        <strain evidence="5 6">DSM 6702</strain>
    </source>
</reference>
<dbReference type="InterPro" id="IPR007831">
    <property type="entry name" value="T2SS_GspE_N"/>
</dbReference>
<dbReference type="SUPFAM" id="SSF52540">
    <property type="entry name" value="P-loop containing nucleoside triphosphate hydrolases"/>
    <property type="match status" value="1"/>
</dbReference>
<dbReference type="Pfam" id="PF05157">
    <property type="entry name" value="MshEN"/>
    <property type="match status" value="1"/>
</dbReference>
<dbReference type="Gene3D" id="3.30.450.90">
    <property type="match status" value="1"/>
</dbReference>
<dbReference type="PANTHER" id="PTHR30258">
    <property type="entry name" value="TYPE II SECRETION SYSTEM PROTEIN GSPE-RELATED"/>
    <property type="match status" value="1"/>
</dbReference>
<keyword evidence="6" id="KW-1185">Reference proteome</keyword>
<evidence type="ECO:0000256" key="1">
    <source>
        <dbReference type="ARBA" id="ARBA00006611"/>
    </source>
</evidence>
<dbReference type="PROSITE" id="PS00662">
    <property type="entry name" value="T2SP_E"/>
    <property type="match status" value="1"/>
</dbReference>
<evidence type="ECO:0000313" key="6">
    <source>
        <dbReference type="Proteomes" id="UP001432180"/>
    </source>
</evidence>
<dbReference type="Gene3D" id="3.40.50.300">
    <property type="entry name" value="P-loop containing nucleotide triphosphate hydrolases"/>
    <property type="match status" value="1"/>
</dbReference>
<sequence>MPASRERLHVKLVASELAVNTELQRRQEPQSGQEESAAPAEEISRLLLDVGLVNPEQLHHAKRVRAKLGEDYPLTRVLTELRYLNPIQFRAALRDSGAKIQLGDVMVELGYLKPRDLRAALDAQLEPEFKDKRLGEILLDMGLITEQRLIEVLADQLDFQVEAPSFSQLDQELLGKVTPEWCRRMNAIPLRSEGDTVLVVFGDPLDSLARQGAETVFGRVTPAFATRRAIDDALRAYEASRQHAKQRKSETSESDITRQVDALIIGALDKGASDVHIERSRHSLRVRFRIDGVLMVFTELDPELAPAIASRLKVLAKADIAERRRHQDGGFRFDDPSSGRRCDVRASFFATVFGEKIVLRLLSRKAELLDIDESGIAPRMLERFNDHALELPSGVILVTGPTGSGKTTTLYGCVNKLNDIETSIATAEDPVEYVIDGIAQCNVNPKINLTFADTLRALVRQDPDVIVLGEIRDKFSAESAIQAALTGHKVLSTFHTEDSIGALLRLMNMDIETFLISSTVVAVLAQRLLRKVCDHCGESYQPTPHDLQRIGWTQADAAGGEFRTGRGCRQCNFTGYAGRVGVFELLLPNDSVKDAVLNRRSSGEIRRLSIESAGLVTLMEDGLAKAAQGLTSVKEVLGHLPRIGRPRSCREIIAMMGRVNR</sequence>
<dbReference type="InterPro" id="IPR001482">
    <property type="entry name" value="T2SS/T4SS_dom"/>
</dbReference>
<gene>
    <name evidence="5" type="primary">epsE_1</name>
    <name evidence="5" type="ORF">Thiowin_00710</name>
</gene>
<protein>
    <submittedName>
        <fullName evidence="5">Type II traffic warden ATPase</fullName>
    </submittedName>
</protein>
<dbReference type="CDD" id="cd01129">
    <property type="entry name" value="PulE-GspE-like"/>
    <property type="match status" value="1"/>
</dbReference>
<name>A0ABZ0S6B9_9GAMM</name>
<dbReference type="SUPFAM" id="SSF160246">
    <property type="entry name" value="EspE N-terminal domain-like"/>
    <property type="match status" value="1"/>
</dbReference>
<evidence type="ECO:0000256" key="3">
    <source>
        <dbReference type="ARBA" id="ARBA00022840"/>
    </source>
</evidence>
<dbReference type="InterPro" id="IPR037257">
    <property type="entry name" value="T2SS_E_N_sf"/>
</dbReference>
<comment type="similarity">
    <text evidence="1">Belongs to the GSP E family.</text>
</comment>
<dbReference type="InterPro" id="IPR027417">
    <property type="entry name" value="P-loop_NTPase"/>
</dbReference>
<dbReference type="Gene3D" id="3.30.300.160">
    <property type="entry name" value="Type II secretion system, protein E, N-terminal domain"/>
    <property type="match status" value="1"/>
</dbReference>
<proteinExistence type="inferred from homology"/>
<feature type="domain" description="Bacterial type II secretion system protein E" evidence="4">
    <location>
        <begin position="459"/>
        <end position="473"/>
    </location>
</feature>
<evidence type="ECO:0000256" key="2">
    <source>
        <dbReference type="ARBA" id="ARBA00022741"/>
    </source>
</evidence>
<evidence type="ECO:0000313" key="5">
    <source>
        <dbReference type="EMBL" id="WPL15793.1"/>
    </source>
</evidence>
<dbReference type="Proteomes" id="UP001432180">
    <property type="component" value="Chromosome"/>
</dbReference>
<dbReference type="PANTHER" id="PTHR30258:SF2">
    <property type="entry name" value="COMG OPERON PROTEIN 1"/>
    <property type="match status" value="1"/>
</dbReference>